<feature type="transmembrane region" description="Helical" evidence="7">
    <location>
        <begin position="243"/>
        <end position="265"/>
    </location>
</feature>
<evidence type="ECO:0000256" key="3">
    <source>
        <dbReference type="ARBA" id="ARBA00022692"/>
    </source>
</evidence>
<evidence type="ECO:0000256" key="5">
    <source>
        <dbReference type="ARBA" id="ARBA00023136"/>
    </source>
</evidence>
<keyword evidence="4 7" id="KW-1133">Transmembrane helix</keyword>
<keyword evidence="2" id="KW-1003">Cell membrane</keyword>
<dbReference type="InterPro" id="IPR011577">
    <property type="entry name" value="Cyt_b561_bac/Ni-Hgenase"/>
</dbReference>
<feature type="transmembrane region" description="Helical" evidence="7">
    <location>
        <begin position="101"/>
        <end position="121"/>
    </location>
</feature>
<dbReference type="SUPFAM" id="SSF81342">
    <property type="entry name" value="Transmembrane di-heme cytochromes"/>
    <property type="match status" value="1"/>
</dbReference>
<dbReference type="OrthoDB" id="7341135at2"/>
<gene>
    <name evidence="9" type="ORF">EXY23_12870</name>
</gene>
<evidence type="ECO:0000259" key="8">
    <source>
        <dbReference type="Pfam" id="PF01292"/>
    </source>
</evidence>
<dbReference type="EMBL" id="SKBM01000011">
    <property type="protein sequence ID" value="TCZ61033.1"/>
    <property type="molecule type" value="Genomic_DNA"/>
</dbReference>
<name>A0A4R4DLT2_9PROT</name>
<feature type="transmembrane region" description="Helical" evidence="7">
    <location>
        <begin position="206"/>
        <end position="231"/>
    </location>
</feature>
<evidence type="ECO:0000256" key="1">
    <source>
        <dbReference type="ARBA" id="ARBA00004651"/>
    </source>
</evidence>
<evidence type="ECO:0000313" key="9">
    <source>
        <dbReference type="EMBL" id="TCZ61033.1"/>
    </source>
</evidence>
<dbReference type="GO" id="GO:0005886">
    <property type="term" value="C:plasma membrane"/>
    <property type="evidence" value="ECO:0007669"/>
    <property type="project" value="UniProtKB-SubCell"/>
</dbReference>
<dbReference type="InterPro" id="IPR016174">
    <property type="entry name" value="Di-haem_cyt_TM"/>
</dbReference>
<keyword evidence="3 7" id="KW-0812">Transmembrane</keyword>
<comment type="subcellular location">
    <subcellularLocation>
        <location evidence="1">Cell membrane</location>
        <topology evidence="1">Multi-pass membrane protein</topology>
    </subcellularLocation>
</comment>
<protein>
    <submittedName>
        <fullName evidence="9">Cytochrome b/b6 domain-containing protein</fullName>
    </submittedName>
</protein>
<keyword evidence="5 7" id="KW-0472">Membrane</keyword>
<dbReference type="Proteomes" id="UP000295023">
    <property type="component" value="Unassembled WGS sequence"/>
</dbReference>
<reference evidence="9 10" key="1">
    <citation type="submission" date="2019-03" db="EMBL/GenBank/DDBJ databases">
        <title>Paracraurococcus aquatilis NE82 genome sequence.</title>
        <authorList>
            <person name="Zhao Y."/>
            <person name="Du Z."/>
        </authorList>
    </citation>
    <scope>NUCLEOTIDE SEQUENCE [LARGE SCALE GENOMIC DNA]</scope>
    <source>
        <strain evidence="9 10">NE82</strain>
    </source>
</reference>
<evidence type="ECO:0000256" key="6">
    <source>
        <dbReference type="SAM" id="MobiDB-lite"/>
    </source>
</evidence>
<accession>A0A4R4DLT2</accession>
<sequence length="287" mass="29617">MIHHRGRLVSLTAVDAAAAAFSSQQRRHAAGAGDFEAAVTPGAWVSPADELAIGERVANGSNARSLSVDGNRMSIPQPRRSRTEATPATEPTRRQALPTRLAHLALVTAVAVQLASGSLMAPPQAGRTGGDALFAMHVLLGLGAVNAVALFWLVVLLRPAGVGTPPGALLPWFSAPRRAALWRDLVGAARLLRAQRLPRAAATEAALAPAVHGLGLLTATAVAATGALGWYGGVGPLVAVHPALVTLLWVYLAGHAGVALLHQVAGEGRLGQMFLPWRRSGEAGEGR</sequence>
<feature type="region of interest" description="Disordered" evidence="6">
    <location>
        <begin position="63"/>
        <end position="95"/>
    </location>
</feature>
<dbReference type="AlphaFoldDB" id="A0A4R4DLT2"/>
<comment type="caution">
    <text evidence="9">The sequence shown here is derived from an EMBL/GenBank/DDBJ whole genome shotgun (WGS) entry which is preliminary data.</text>
</comment>
<dbReference type="GO" id="GO:0009055">
    <property type="term" value="F:electron transfer activity"/>
    <property type="evidence" value="ECO:0007669"/>
    <property type="project" value="InterPro"/>
</dbReference>
<evidence type="ECO:0000256" key="2">
    <source>
        <dbReference type="ARBA" id="ARBA00022475"/>
    </source>
</evidence>
<feature type="domain" description="Cytochrome b561 bacterial/Ni-hydrogenase" evidence="8">
    <location>
        <begin position="95"/>
        <end position="274"/>
    </location>
</feature>
<keyword evidence="10" id="KW-1185">Reference proteome</keyword>
<evidence type="ECO:0000256" key="4">
    <source>
        <dbReference type="ARBA" id="ARBA00022989"/>
    </source>
</evidence>
<feature type="transmembrane region" description="Helical" evidence="7">
    <location>
        <begin position="133"/>
        <end position="157"/>
    </location>
</feature>
<dbReference type="Pfam" id="PF01292">
    <property type="entry name" value="Ni_hydr_CYTB"/>
    <property type="match status" value="1"/>
</dbReference>
<dbReference type="GO" id="GO:0022904">
    <property type="term" value="P:respiratory electron transport chain"/>
    <property type="evidence" value="ECO:0007669"/>
    <property type="project" value="InterPro"/>
</dbReference>
<organism evidence="9 10">
    <name type="scientific">Roseicella aquatilis</name>
    <dbReference type="NCBI Taxonomy" id="2527868"/>
    <lineage>
        <taxon>Bacteria</taxon>
        <taxon>Pseudomonadati</taxon>
        <taxon>Pseudomonadota</taxon>
        <taxon>Alphaproteobacteria</taxon>
        <taxon>Acetobacterales</taxon>
        <taxon>Roseomonadaceae</taxon>
        <taxon>Roseicella</taxon>
    </lineage>
</organism>
<evidence type="ECO:0000256" key="7">
    <source>
        <dbReference type="SAM" id="Phobius"/>
    </source>
</evidence>
<evidence type="ECO:0000313" key="10">
    <source>
        <dbReference type="Proteomes" id="UP000295023"/>
    </source>
</evidence>
<proteinExistence type="predicted"/>